<dbReference type="PANTHER" id="PTHR43581">
    <property type="entry name" value="ATP/GTP PHOSPHATASE"/>
    <property type="match status" value="1"/>
</dbReference>
<dbReference type="InterPro" id="IPR027417">
    <property type="entry name" value="P-loop_NTPase"/>
</dbReference>
<dbReference type="PANTHER" id="PTHR43581:SF4">
    <property type="entry name" value="ATP_GTP PHOSPHATASE"/>
    <property type="match status" value="1"/>
</dbReference>
<feature type="domain" description="ATPase AAA-type core" evidence="1">
    <location>
        <begin position="311"/>
        <end position="384"/>
    </location>
</feature>
<gene>
    <name evidence="3" type="ORF">F6X42_34235</name>
</gene>
<dbReference type="Pfam" id="PF13304">
    <property type="entry name" value="AAA_21"/>
    <property type="match status" value="1"/>
</dbReference>
<evidence type="ECO:0000259" key="1">
    <source>
        <dbReference type="Pfam" id="PF13304"/>
    </source>
</evidence>
<sequence>MLIAFHHLVPARSEKCDRQDDEDGANDCVENRDVVEGTGMWHYSHRRQSGSLSSIDLLGILPVHIEYLWISHFRGIESLSWRPARGINCLIGPGDSAKTTILDALELLFAERQVVTFDDLDFYDTDTSKAISISSVLSGLPAEFLRDDRYGLLLSGWNAATGQWTPEPAEHLGVKPVLILQLDVDSTLEPSWSIYVSRSGTVDKSRRLSFADRKAMAPARLGVYADRHLSWGRGSSLQRVGSHPEQLPATLNGLLRSARDNFAAVSATAFSDVVNAIAPDIAKLGVSVRSGLVANLDHTSFSMNASGIALHDGNVPMRCMGTGSSRLAVAALQSAESAGRQFLLVDELEYGLEPHRISLLVSHLRQRVASSGQAFITTHSTAVLREVRFDEVFVCRRNANDGTVKISEAATTTTPVLEAKRYVRDKGEALLGKTVLVCEGQTEIGLLKGFAEGTGRNFQASGVVLVDGGGDPTVFAVALHFAKLGYRTAVLTDSDRPMDKKTFEELVTCGVRHFAWGQSRCTEEELLSGLPVALLGDLLALIAESISLPRLLQELSRLAQVTFNSLDEVAPYLSNPTAVQAIGSQANRSKWIKNHFDLCFEIGSKVLSTADLLGEGSLDGHLRLLTDWLTAND</sequence>
<name>A0ABR7PYX0_9BURK</name>
<organism evidence="3 4">
    <name type="scientific">Paraburkholderia podalyriae</name>
    <dbReference type="NCBI Taxonomy" id="1938811"/>
    <lineage>
        <taxon>Bacteria</taxon>
        <taxon>Pseudomonadati</taxon>
        <taxon>Pseudomonadota</taxon>
        <taxon>Betaproteobacteria</taxon>
        <taxon>Burkholderiales</taxon>
        <taxon>Burkholderiaceae</taxon>
        <taxon>Paraburkholderia</taxon>
    </lineage>
</organism>
<dbReference type="SUPFAM" id="SSF52540">
    <property type="entry name" value="P-loop containing nucleoside triphosphate hydrolases"/>
    <property type="match status" value="1"/>
</dbReference>
<feature type="domain" description="OLD protein-like TOPRIM" evidence="2">
    <location>
        <begin position="432"/>
        <end position="495"/>
    </location>
</feature>
<dbReference type="InterPro" id="IPR003959">
    <property type="entry name" value="ATPase_AAA_core"/>
</dbReference>
<dbReference type="InterPro" id="IPR034139">
    <property type="entry name" value="TOPRIM_OLD"/>
</dbReference>
<dbReference type="Proteomes" id="UP000736373">
    <property type="component" value="Unassembled WGS sequence"/>
</dbReference>
<dbReference type="Gene3D" id="3.40.50.300">
    <property type="entry name" value="P-loop containing nucleotide triphosphate hydrolases"/>
    <property type="match status" value="2"/>
</dbReference>
<evidence type="ECO:0000259" key="2">
    <source>
        <dbReference type="Pfam" id="PF20469"/>
    </source>
</evidence>
<protein>
    <submittedName>
        <fullName evidence="3">AAA family ATPase</fullName>
    </submittedName>
</protein>
<evidence type="ECO:0000313" key="4">
    <source>
        <dbReference type="Proteomes" id="UP000736373"/>
    </source>
</evidence>
<comment type="caution">
    <text evidence="3">The sequence shown here is derived from an EMBL/GenBank/DDBJ whole genome shotgun (WGS) entry which is preliminary data.</text>
</comment>
<keyword evidence="4" id="KW-1185">Reference proteome</keyword>
<dbReference type="InterPro" id="IPR051396">
    <property type="entry name" value="Bact_Antivir_Def_Nuclease"/>
</dbReference>
<dbReference type="Pfam" id="PF20469">
    <property type="entry name" value="OLD-like_TOPRIM"/>
    <property type="match status" value="1"/>
</dbReference>
<evidence type="ECO:0000313" key="3">
    <source>
        <dbReference type="EMBL" id="MBC8751416.1"/>
    </source>
</evidence>
<dbReference type="EMBL" id="VZQQ01000054">
    <property type="protein sequence ID" value="MBC8751416.1"/>
    <property type="molecule type" value="Genomic_DNA"/>
</dbReference>
<reference evidence="3 4" key="1">
    <citation type="submission" date="2019-09" db="EMBL/GenBank/DDBJ databases">
        <title>Paraburkholderia podalyriae sp. nov., A South African Podalyria-associated rhizobium.</title>
        <authorList>
            <person name="Mavima L."/>
            <person name="Beukes C.W."/>
            <person name="Palmer M."/>
            <person name="De Meyer S.E."/>
            <person name="James E.K."/>
            <person name="Maluk M."/>
            <person name="Avontuur J.R."/>
            <person name="Chan W.Y."/>
            <person name="Venter S.N."/>
            <person name="Steenkamp E.T."/>
        </authorList>
    </citation>
    <scope>NUCLEOTIDE SEQUENCE [LARGE SCALE GENOMIC DNA]</scope>
    <source>
        <strain evidence="3 4">WC7.3b</strain>
    </source>
</reference>
<accession>A0ABR7PYX0</accession>
<proteinExistence type="predicted"/>
<dbReference type="RefSeq" id="WP_187638345.1">
    <property type="nucleotide sequence ID" value="NZ_VZQQ01000054.1"/>
</dbReference>